<proteinExistence type="predicted"/>
<dbReference type="Proteomes" id="UP000789508">
    <property type="component" value="Unassembled WGS sequence"/>
</dbReference>
<keyword evidence="2" id="KW-1185">Reference proteome</keyword>
<evidence type="ECO:0000313" key="1">
    <source>
        <dbReference type="EMBL" id="CAG8661651.1"/>
    </source>
</evidence>
<evidence type="ECO:0000313" key="2">
    <source>
        <dbReference type="Proteomes" id="UP000789508"/>
    </source>
</evidence>
<name>A0A9N9H731_9GLOM</name>
<reference evidence="1" key="1">
    <citation type="submission" date="2021-06" db="EMBL/GenBank/DDBJ databases">
        <authorList>
            <person name="Kallberg Y."/>
            <person name="Tangrot J."/>
            <person name="Rosling A."/>
        </authorList>
    </citation>
    <scope>NUCLEOTIDE SEQUENCE</scope>
    <source>
        <strain evidence="1">FL130A</strain>
    </source>
</reference>
<sequence length="215" mass="24132">MPELDIDATFGTEPVLNGQEFRCFTDNLAKIVSAFHDKATTNEATARNCINSFMVEAVIKVRSKFLSTMLAVEEDFDGSCGYDPLDSVFYSEALNIVNFVLITHFGLFCLHIATFRNVSTSLLGESITKSPIICGIVSTGIAGQFLRWSGTPEDPTVKISKIVLTPQTEVETERIDKDKKEDEERLAKHVYLELFCLKDEDFAKAIQEYKAVRKR</sequence>
<comment type="caution">
    <text evidence="1">The sequence shown here is derived from an EMBL/GenBank/DDBJ whole genome shotgun (WGS) entry which is preliminary data.</text>
</comment>
<dbReference type="EMBL" id="CAJVPS010010962">
    <property type="protein sequence ID" value="CAG8661651.1"/>
    <property type="molecule type" value="Genomic_DNA"/>
</dbReference>
<protein>
    <submittedName>
        <fullName evidence="1">5309_t:CDS:1</fullName>
    </submittedName>
</protein>
<accession>A0A9N9H731</accession>
<dbReference type="AlphaFoldDB" id="A0A9N9H731"/>
<organism evidence="1 2">
    <name type="scientific">Ambispora leptoticha</name>
    <dbReference type="NCBI Taxonomy" id="144679"/>
    <lineage>
        <taxon>Eukaryota</taxon>
        <taxon>Fungi</taxon>
        <taxon>Fungi incertae sedis</taxon>
        <taxon>Mucoromycota</taxon>
        <taxon>Glomeromycotina</taxon>
        <taxon>Glomeromycetes</taxon>
        <taxon>Archaeosporales</taxon>
        <taxon>Ambisporaceae</taxon>
        <taxon>Ambispora</taxon>
    </lineage>
</organism>
<feature type="non-terminal residue" evidence="1">
    <location>
        <position position="1"/>
    </location>
</feature>
<gene>
    <name evidence="1" type="ORF">ALEPTO_LOCUS10340</name>
</gene>
<dbReference type="OrthoDB" id="2367745at2759"/>